<dbReference type="Pfam" id="PF20684">
    <property type="entry name" value="Fung_rhodopsin"/>
    <property type="match status" value="1"/>
</dbReference>
<evidence type="ECO:0000256" key="4">
    <source>
        <dbReference type="ARBA" id="ARBA00023136"/>
    </source>
</evidence>
<dbReference type="InterPro" id="IPR049326">
    <property type="entry name" value="Rhodopsin_dom_fungi"/>
</dbReference>
<keyword evidence="3 7" id="KW-1133">Transmembrane helix</keyword>
<dbReference type="PANTHER" id="PTHR33048">
    <property type="entry name" value="PTH11-LIKE INTEGRAL MEMBRANE PROTEIN (AFU_ORTHOLOGUE AFUA_5G11245)"/>
    <property type="match status" value="1"/>
</dbReference>
<dbReference type="GO" id="GO:0016020">
    <property type="term" value="C:membrane"/>
    <property type="evidence" value="ECO:0007669"/>
    <property type="project" value="UniProtKB-SubCell"/>
</dbReference>
<feature type="domain" description="Rhodopsin" evidence="8">
    <location>
        <begin position="46"/>
        <end position="284"/>
    </location>
</feature>
<feature type="transmembrane region" description="Helical" evidence="7">
    <location>
        <begin position="187"/>
        <end position="208"/>
    </location>
</feature>
<keyword evidence="2 7" id="KW-0812">Transmembrane</keyword>
<reference evidence="9 10" key="1">
    <citation type="submission" date="2020-01" db="EMBL/GenBank/DDBJ databases">
        <title>Aspergillus terreus IFO 6365 whole genome shotgun sequence.</title>
        <authorList>
            <person name="Kanamasa S."/>
            <person name="Takahashi H."/>
        </authorList>
    </citation>
    <scope>NUCLEOTIDE SEQUENCE [LARGE SCALE GENOMIC DNA]</scope>
    <source>
        <strain evidence="9 10">IFO 6365</strain>
    </source>
</reference>
<evidence type="ECO:0000256" key="5">
    <source>
        <dbReference type="ARBA" id="ARBA00038359"/>
    </source>
</evidence>
<feature type="transmembrane region" description="Helical" evidence="7">
    <location>
        <begin position="220"/>
        <end position="247"/>
    </location>
</feature>
<dbReference type="AlphaFoldDB" id="A0A5M3ZBG0"/>
<organism evidence="9 10">
    <name type="scientific">Aspergillus terreus</name>
    <dbReference type="NCBI Taxonomy" id="33178"/>
    <lineage>
        <taxon>Eukaryota</taxon>
        <taxon>Fungi</taxon>
        <taxon>Dikarya</taxon>
        <taxon>Ascomycota</taxon>
        <taxon>Pezizomycotina</taxon>
        <taxon>Eurotiomycetes</taxon>
        <taxon>Eurotiomycetidae</taxon>
        <taxon>Eurotiales</taxon>
        <taxon>Aspergillaceae</taxon>
        <taxon>Aspergillus</taxon>
        <taxon>Aspergillus subgen. Circumdati</taxon>
    </lineage>
</organism>
<sequence>MDLSKVPAAPPPPGVTPNFDNPPSEEYEIYSISIAMCATATVVLLARLYTRAFILRATGLDDWLCVMGQICAWIFAILSVLNIKHGYGMHIWDLHVDQVIIFKQYDLAEEDIYALGVWFVKTAILVFYLRLSPEKRFRKLTYAIMIFVAVYSLLSILLFTIGCIPVRAMWDVTLMDQAKCIDQLSFVYANAAFNIFSDLATLILPIKICWTLQASMRQRVLLLVLFVMGSFACIVAIVRIVTMVPFMGSNDFTWYKVTLAKWCMVEINVGIICACLPTMRPLLMKSFPRVFSNIDSASPQPTPRSDDSYPLKGSGRKPRRPWDYISGVDTLWTAHDPEQPSASDSTQAIVPPTSAGQDPYIVKSTNVTVSYNEPKN</sequence>
<dbReference type="Proteomes" id="UP000452235">
    <property type="component" value="Unassembled WGS sequence"/>
</dbReference>
<feature type="transmembrane region" description="Helical" evidence="7">
    <location>
        <begin position="29"/>
        <end position="50"/>
    </location>
</feature>
<proteinExistence type="inferred from homology"/>
<feature type="transmembrane region" description="Helical" evidence="7">
    <location>
        <begin position="259"/>
        <end position="279"/>
    </location>
</feature>
<feature type="region of interest" description="Disordered" evidence="6">
    <location>
        <begin position="1"/>
        <end position="21"/>
    </location>
</feature>
<accession>A0A5M3ZBG0</accession>
<evidence type="ECO:0000259" key="8">
    <source>
        <dbReference type="Pfam" id="PF20684"/>
    </source>
</evidence>
<feature type="transmembrane region" description="Helical" evidence="7">
    <location>
        <begin position="143"/>
        <end position="167"/>
    </location>
</feature>
<dbReference type="VEuPathDB" id="FungiDB:ATEG_08423"/>
<name>A0A5M3ZBG0_ASPTE</name>
<evidence type="ECO:0000313" key="10">
    <source>
        <dbReference type="Proteomes" id="UP000452235"/>
    </source>
</evidence>
<comment type="similarity">
    <text evidence="5">Belongs to the SAT4 family.</text>
</comment>
<dbReference type="InterPro" id="IPR052337">
    <property type="entry name" value="SAT4-like"/>
</dbReference>
<dbReference type="OrthoDB" id="5401779at2759"/>
<evidence type="ECO:0000313" key="9">
    <source>
        <dbReference type="EMBL" id="GFF20638.1"/>
    </source>
</evidence>
<protein>
    <submittedName>
        <fullName evidence="9">Integral membrane protein</fullName>
    </submittedName>
</protein>
<gene>
    <name evidence="9" type="ORF">ATEIFO6365_0012039400</name>
</gene>
<comment type="subcellular location">
    <subcellularLocation>
        <location evidence="1">Membrane</location>
        <topology evidence="1">Multi-pass membrane protein</topology>
    </subcellularLocation>
</comment>
<keyword evidence="10" id="KW-1185">Reference proteome</keyword>
<evidence type="ECO:0000256" key="2">
    <source>
        <dbReference type="ARBA" id="ARBA00022692"/>
    </source>
</evidence>
<feature type="transmembrane region" description="Helical" evidence="7">
    <location>
        <begin position="112"/>
        <end position="131"/>
    </location>
</feature>
<comment type="caution">
    <text evidence="9">The sequence shown here is derived from an EMBL/GenBank/DDBJ whole genome shotgun (WGS) entry which is preliminary data.</text>
</comment>
<evidence type="ECO:0000256" key="1">
    <source>
        <dbReference type="ARBA" id="ARBA00004141"/>
    </source>
</evidence>
<feature type="region of interest" description="Disordered" evidence="6">
    <location>
        <begin position="295"/>
        <end position="361"/>
    </location>
</feature>
<keyword evidence="4 7" id="KW-0472">Membrane</keyword>
<evidence type="ECO:0000256" key="3">
    <source>
        <dbReference type="ARBA" id="ARBA00022989"/>
    </source>
</evidence>
<evidence type="ECO:0000256" key="6">
    <source>
        <dbReference type="SAM" id="MobiDB-lite"/>
    </source>
</evidence>
<dbReference type="EMBL" id="BLJY01000012">
    <property type="protein sequence ID" value="GFF20638.1"/>
    <property type="molecule type" value="Genomic_DNA"/>
</dbReference>
<feature type="transmembrane region" description="Helical" evidence="7">
    <location>
        <begin position="62"/>
        <end position="83"/>
    </location>
</feature>
<evidence type="ECO:0000256" key="7">
    <source>
        <dbReference type="SAM" id="Phobius"/>
    </source>
</evidence>
<dbReference type="PANTHER" id="PTHR33048:SF47">
    <property type="entry name" value="INTEGRAL MEMBRANE PROTEIN-RELATED"/>
    <property type="match status" value="1"/>
</dbReference>